<dbReference type="EMBL" id="BJXB01000054">
    <property type="protein sequence ID" value="GEM50036.1"/>
    <property type="molecule type" value="Genomic_DNA"/>
</dbReference>
<feature type="domain" description="Type II CBASS E2 protein" evidence="1">
    <location>
        <begin position="13"/>
        <end position="132"/>
    </location>
</feature>
<comment type="caution">
    <text evidence="2">The sequence shown here is derived from an EMBL/GenBank/DDBJ whole genome shotgun (WGS) entry which is preliminary data.</text>
</comment>
<keyword evidence="3" id="KW-1185">Reference proteome</keyword>
<accession>A0A511NBV3</accession>
<gene>
    <name evidence="2" type="ORF">DC3_56710</name>
</gene>
<sequence>MTFKPKPLPLVVQAILLRRHHPSMQVKVKGTTLQAHFEVRPSEMGGTYQVLLQHQQGSPPEVHVLSPTLQHRDGVPPPHLYRNGALCLFYPPSGEWTPQQALATTLIPWTVDWLFYYEIWLVTGTWEGGGRH</sequence>
<dbReference type="Pfam" id="PF26395">
    <property type="entry name" value="E2-CBASS"/>
    <property type="match status" value="1"/>
</dbReference>
<dbReference type="InterPro" id="IPR058588">
    <property type="entry name" value="E2-CBASS"/>
</dbReference>
<name>A0A511NBV3_DEIC1</name>
<evidence type="ECO:0000259" key="1">
    <source>
        <dbReference type="Pfam" id="PF26395"/>
    </source>
</evidence>
<evidence type="ECO:0000313" key="2">
    <source>
        <dbReference type="EMBL" id="GEM50036.1"/>
    </source>
</evidence>
<proteinExistence type="predicted"/>
<evidence type="ECO:0000313" key="3">
    <source>
        <dbReference type="Proteomes" id="UP000321306"/>
    </source>
</evidence>
<dbReference type="AlphaFoldDB" id="A0A511NBV3"/>
<protein>
    <recommendedName>
        <fullName evidence="1">Type II CBASS E2 protein domain-containing protein</fullName>
    </recommendedName>
</protein>
<reference evidence="2 3" key="1">
    <citation type="submission" date="2019-07" db="EMBL/GenBank/DDBJ databases">
        <title>Whole genome shotgun sequence of Deinococcus cellulosilyticus NBRC 106333.</title>
        <authorList>
            <person name="Hosoyama A."/>
            <person name="Uohara A."/>
            <person name="Ohji S."/>
            <person name="Ichikawa N."/>
        </authorList>
    </citation>
    <scope>NUCLEOTIDE SEQUENCE [LARGE SCALE GENOMIC DNA]</scope>
    <source>
        <strain evidence="2 3">NBRC 106333</strain>
    </source>
</reference>
<dbReference type="Proteomes" id="UP000321306">
    <property type="component" value="Unassembled WGS sequence"/>
</dbReference>
<organism evidence="2 3">
    <name type="scientific">Deinococcus cellulosilyticus (strain DSM 18568 / NBRC 106333 / KACC 11606 / 5516J-15)</name>
    <dbReference type="NCBI Taxonomy" id="1223518"/>
    <lineage>
        <taxon>Bacteria</taxon>
        <taxon>Thermotogati</taxon>
        <taxon>Deinococcota</taxon>
        <taxon>Deinococci</taxon>
        <taxon>Deinococcales</taxon>
        <taxon>Deinococcaceae</taxon>
        <taxon>Deinococcus</taxon>
    </lineage>
</organism>